<dbReference type="AlphaFoldDB" id="A0A7X0G901"/>
<sequence length="290" mass="30787">MAITNFIPTLWDAGLMTSFREQTIAAGLVNRQYEGTLTRGAKVTINTAGDIVIKDYKTGAVDNGSGGTVGRTTKPDAISTTSVDLVIDQEKSFDFQIDDIDRAQAAGSLEVYTQGAGTSLAEDADKFILAMMATNTATAHKLTGTAATDLSGNDAFNAIRTMRKTLNKAKVPQGGRVLFVNAEFEHTLLGADSKLTSVDVSGSPEGLRNAALGGLLGFTIYSTENLPELTKPFAMAAYLPSVCFVSQVTETEAMRAQDTFADRLRGLHVYGGKVLRAGIGLTSYTYTKTA</sequence>
<evidence type="ECO:0000313" key="2">
    <source>
        <dbReference type="Proteomes" id="UP000546324"/>
    </source>
</evidence>
<keyword evidence="2" id="KW-1185">Reference proteome</keyword>
<dbReference type="Proteomes" id="UP000546324">
    <property type="component" value="Unassembled WGS sequence"/>
</dbReference>
<reference evidence="1 2" key="1">
    <citation type="submission" date="2020-08" db="EMBL/GenBank/DDBJ databases">
        <title>Sequencing the genomes of 1000 actinobacteria strains.</title>
        <authorList>
            <person name="Klenk H.-P."/>
        </authorList>
    </citation>
    <scope>NUCLEOTIDE SEQUENCE [LARGE SCALE GENOMIC DNA]</scope>
    <source>
        <strain evidence="1 2">DSM 43675</strain>
    </source>
</reference>
<dbReference type="EMBL" id="JACHMQ010000001">
    <property type="protein sequence ID" value="MBB6400511.1"/>
    <property type="molecule type" value="Genomic_DNA"/>
</dbReference>
<dbReference type="RefSeq" id="WP_185033098.1">
    <property type="nucleotide sequence ID" value="NZ_JACHMQ010000001.1"/>
</dbReference>
<comment type="caution">
    <text evidence="1">The sequence shown here is derived from an EMBL/GenBank/DDBJ whole genome shotgun (WGS) entry which is preliminary data.</text>
</comment>
<accession>A0A7X0G901</accession>
<protein>
    <recommendedName>
        <fullName evidence="3">P22 coat protein-protein 5 domain protein</fullName>
    </recommendedName>
</protein>
<proteinExistence type="predicted"/>
<evidence type="ECO:0008006" key="3">
    <source>
        <dbReference type="Google" id="ProtNLM"/>
    </source>
</evidence>
<organism evidence="1 2">
    <name type="scientific">Actinomadura coerulea</name>
    <dbReference type="NCBI Taxonomy" id="46159"/>
    <lineage>
        <taxon>Bacteria</taxon>
        <taxon>Bacillati</taxon>
        <taxon>Actinomycetota</taxon>
        <taxon>Actinomycetes</taxon>
        <taxon>Streptosporangiales</taxon>
        <taxon>Thermomonosporaceae</taxon>
        <taxon>Actinomadura</taxon>
    </lineage>
</organism>
<evidence type="ECO:0000313" key="1">
    <source>
        <dbReference type="EMBL" id="MBB6400511.1"/>
    </source>
</evidence>
<gene>
    <name evidence="1" type="ORF">BKA00_007425</name>
</gene>
<name>A0A7X0G901_9ACTN</name>